<name>A0ABV9DLC0_9BACI</name>
<comment type="similarity">
    <text evidence="2 4">Belongs to the GerABKA family.</text>
</comment>
<feature type="compositionally biased region" description="Basic and acidic residues" evidence="5">
    <location>
        <begin position="11"/>
        <end position="21"/>
    </location>
</feature>
<feature type="transmembrane region" description="Helical" evidence="6">
    <location>
        <begin position="435"/>
        <end position="456"/>
    </location>
</feature>
<protein>
    <submittedName>
        <fullName evidence="7">Spore germination protein</fullName>
    </submittedName>
</protein>
<proteinExistence type="inferred from homology"/>
<evidence type="ECO:0000313" key="7">
    <source>
        <dbReference type="EMBL" id="MFC4559427.1"/>
    </source>
</evidence>
<evidence type="ECO:0000256" key="2">
    <source>
        <dbReference type="ARBA" id="ARBA00005278"/>
    </source>
</evidence>
<evidence type="ECO:0000313" key="8">
    <source>
        <dbReference type="Proteomes" id="UP001595989"/>
    </source>
</evidence>
<evidence type="ECO:0000256" key="5">
    <source>
        <dbReference type="SAM" id="MobiDB-lite"/>
    </source>
</evidence>
<comment type="caution">
    <text evidence="7">The sequence shown here is derived from an EMBL/GenBank/DDBJ whole genome shotgun (WGS) entry which is preliminary data.</text>
</comment>
<organism evidence="7 8">
    <name type="scientific">Virgibacillus kekensis</name>
    <dbReference type="NCBI Taxonomy" id="202261"/>
    <lineage>
        <taxon>Bacteria</taxon>
        <taxon>Bacillati</taxon>
        <taxon>Bacillota</taxon>
        <taxon>Bacilli</taxon>
        <taxon>Bacillales</taxon>
        <taxon>Bacillaceae</taxon>
        <taxon>Virgibacillus</taxon>
    </lineage>
</organism>
<evidence type="ECO:0000256" key="4">
    <source>
        <dbReference type="PIRNR" id="PIRNR005690"/>
    </source>
</evidence>
<dbReference type="PIRSF" id="PIRSF005690">
    <property type="entry name" value="GerBA"/>
    <property type="match status" value="1"/>
</dbReference>
<feature type="transmembrane region" description="Helical" evidence="6">
    <location>
        <begin position="311"/>
        <end position="332"/>
    </location>
</feature>
<keyword evidence="8" id="KW-1185">Reference proteome</keyword>
<dbReference type="PANTHER" id="PTHR22550:SF5">
    <property type="entry name" value="LEUCINE ZIPPER PROTEIN 4"/>
    <property type="match status" value="1"/>
</dbReference>
<feature type="transmembrane region" description="Helical" evidence="6">
    <location>
        <begin position="408"/>
        <end position="428"/>
    </location>
</feature>
<dbReference type="Pfam" id="PF03323">
    <property type="entry name" value="GerA"/>
    <property type="match status" value="1"/>
</dbReference>
<keyword evidence="3 4" id="KW-0472">Membrane</keyword>
<dbReference type="InterPro" id="IPR050768">
    <property type="entry name" value="UPF0353/GerABKA_families"/>
</dbReference>
<dbReference type="Proteomes" id="UP001595989">
    <property type="component" value="Unassembled WGS sequence"/>
</dbReference>
<evidence type="ECO:0000256" key="1">
    <source>
        <dbReference type="ARBA" id="ARBA00004141"/>
    </source>
</evidence>
<dbReference type="InterPro" id="IPR004995">
    <property type="entry name" value="Spore_Ger"/>
</dbReference>
<evidence type="ECO:0000256" key="6">
    <source>
        <dbReference type="SAM" id="Phobius"/>
    </source>
</evidence>
<comment type="subcellular location">
    <subcellularLocation>
        <location evidence="4">Cell membrane</location>
    </subcellularLocation>
    <subcellularLocation>
        <location evidence="1">Membrane</location>
        <topology evidence="1">Multi-pass membrane protein</topology>
    </subcellularLocation>
</comment>
<accession>A0ABV9DLC0</accession>
<keyword evidence="6" id="KW-1133">Transmembrane helix</keyword>
<dbReference type="EMBL" id="JBHSFU010000008">
    <property type="protein sequence ID" value="MFC4559427.1"/>
    <property type="molecule type" value="Genomic_DNA"/>
</dbReference>
<feature type="region of interest" description="Disordered" evidence="5">
    <location>
        <begin position="1"/>
        <end position="21"/>
    </location>
</feature>
<feature type="transmembrane region" description="Helical" evidence="6">
    <location>
        <begin position="382"/>
        <end position="402"/>
    </location>
</feature>
<dbReference type="PANTHER" id="PTHR22550">
    <property type="entry name" value="SPORE GERMINATION PROTEIN"/>
    <property type="match status" value="1"/>
</dbReference>
<keyword evidence="6" id="KW-0812">Transmembrane</keyword>
<evidence type="ECO:0000256" key="3">
    <source>
        <dbReference type="ARBA" id="ARBA00023136"/>
    </source>
</evidence>
<dbReference type="RefSeq" id="WP_390297551.1">
    <property type="nucleotide sequence ID" value="NZ_JBHSFU010000008.1"/>
</dbReference>
<sequence>MGRRIVSRKTSKQEKDKKESAADIEKELDKNLSAIRELLANPNDLVVREFTVGVTEQRCGVLFIDGLVDKAFINDFVLKNLQFQAKEQGLTEKGEKLLDALKVELISLSSVKAVKSFEEISNALLYGSTILFADGVKQALVIDAKGWESRAIMEPQSETLIRGPREGFTENMRTNTVLLRRHIRDQNLRFETHVVGRRSKKNLVVAYIEGLVHPDIVKELNRRLKSIDMDDAQESGYIEQWIEDSFLSPFPQFINTERPDKVSAAIMRGKVGIILDGTPFVLIAPTTFGNTLQSPEDFYERWSMGTFIRSLRYLAAFIAIFLPSLYIALVSYHQGMIPSKLAFSIAATREGVPFPAVVEAILMALTMELLREAGARLPKTIGQTIGIVGGLVIGEAAVSAGIVSPVMVVVVALTAISSFTIPSYSVAISFRLMRFGIMIAAAILGLYGIVLAYIMINIHIVNLKSVGVPYSAPFAPSFYKDWRNLVLRLPIPLLTNRPGYLKPEDSTSADKKG</sequence>
<reference evidence="8" key="1">
    <citation type="journal article" date="2019" name="Int. J. Syst. Evol. Microbiol.">
        <title>The Global Catalogue of Microorganisms (GCM) 10K type strain sequencing project: providing services to taxonomists for standard genome sequencing and annotation.</title>
        <authorList>
            <consortium name="The Broad Institute Genomics Platform"/>
            <consortium name="The Broad Institute Genome Sequencing Center for Infectious Disease"/>
            <person name="Wu L."/>
            <person name="Ma J."/>
        </authorList>
    </citation>
    <scope>NUCLEOTIDE SEQUENCE [LARGE SCALE GENOMIC DNA]</scope>
    <source>
        <strain evidence="8">CGMCC 4.7426</strain>
    </source>
</reference>
<feature type="compositionally biased region" description="Basic residues" evidence="5">
    <location>
        <begin position="1"/>
        <end position="10"/>
    </location>
</feature>
<gene>
    <name evidence="7" type="ORF">ACFO3D_14610</name>
</gene>